<evidence type="ECO:0000313" key="12">
    <source>
        <dbReference type="EMBL" id="PFH51540.1"/>
    </source>
</evidence>
<dbReference type="PANTHER" id="PTHR10625">
    <property type="entry name" value="HISTONE DEACETYLASE HDAC1-RELATED"/>
    <property type="match status" value="1"/>
</dbReference>
<dbReference type="GO" id="GO:0040029">
    <property type="term" value="P:epigenetic regulation of gene expression"/>
    <property type="evidence" value="ECO:0007669"/>
    <property type="project" value="TreeGrafter"/>
</dbReference>
<comment type="similarity">
    <text evidence="2">Belongs to the histone deacetylase family. HD type 2 subfamily.</text>
</comment>
<evidence type="ECO:0000256" key="3">
    <source>
        <dbReference type="ARBA" id="ARBA00012111"/>
    </source>
</evidence>
<keyword evidence="9" id="KW-0539">Nucleus</keyword>
<dbReference type="InterPro" id="IPR023696">
    <property type="entry name" value="Ureohydrolase_dom_sf"/>
</dbReference>
<name>A0A2A9NV16_9AGAR</name>
<dbReference type="InterPro" id="IPR023801">
    <property type="entry name" value="His_deacetylse_dom"/>
</dbReference>
<dbReference type="SUPFAM" id="SSF52768">
    <property type="entry name" value="Arginase/deacetylase"/>
    <property type="match status" value="1"/>
</dbReference>
<dbReference type="Gene3D" id="3.40.800.20">
    <property type="entry name" value="Histone deacetylase domain"/>
    <property type="match status" value="1"/>
</dbReference>
<evidence type="ECO:0000256" key="4">
    <source>
        <dbReference type="ARBA" id="ARBA00022491"/>
    </source>
</evidence>
<evidence type="ECO:0000256" key="5">
    <source>
        <dbReference type="ARBA" id="ARBA00022801"/>
    </source>
</evidence>
<evidence type="ECO:0000259" key="11">
    <source>
        <dbReference type="Pfam" id="PF09757"/>
    </source>
</evidence>
<protein>
    <recommendedName>
        <fullName evidence="3">histone deacetylase</fullName>
        <ecNumber evidence="3">3.5.1.98</ecNumber>
    </recommendedName>
</protein>
<accession>A0A2A9NV16</accession>
<evidence type="ECO:0000256" key="2">
    <source>
        <dbReference type="ARBA" id="ARBA00007738"/>
    </source>
</evidence>
<evidence type="ECO:0000256" key="6">
    <source>
        <dbReference type="ARBA" id="ARBA00022853"/>
    </source>
</evidence>
<keyword evidence="8" id="KW-0804">Transcription</keyword>
<dbReference type="Pfam" id="PF00850">
    <property type="entry name" value="Hist_deacetyl"/>
    <property type="match status" value="1"/>
</dbReference>
<dbReference type="InterPro" id="IPR000286">
    <property type="entry name" value="HDACs"/>
</dbReference>
<dbReference type="InterPro" id="IPR019154">
    <property type="entry name" value="Arb2-like_domain"/>
</dbReference>
<evidence type="ECO:0000259" key="10">
    <source>
        <dbReference type="Pfam" id="PF00850"/>
    </source>
</evidence>
<evidence type="ECO:0000256" key="1">
    <source>
        <dbReference type="ARBA" id="ARBA00004123"/>
    </source>
</evidence>
<dbReference type="GO" id="GO:0000118">
    <property type="term" value="C:histone deacetylase complex"/>
    <property type="evidence" value="ECO:0007669"/>
    <property type="project" value="TreeGrafter"/>
</dbReference>
<dbReference type="OrthoDB" id="424012at2759"/>
<proteinExistence type="inferred from homology"/>
<dbReference type="EMBL" id="KZ301987">
    <property type="protein sequence ID" value="PFH51540.1"/>
    <property type="molecule type" value="Genomic_DNA"/>
</dbReference>
<keyword evidence="13" id="KW-1185">Reference proteome</keyword>
<organism evidence="12 13">
    <name type="scientific">Amanita thiersii Skay4041</name>
    <dbReference type="NCBI Taxonomy" id="703135"/>
    <lineage>
        <taxon>Eukaryota</taxon>
        <taxon>Fungi</taxon>
        <taxon>Dikarya</taxon>
        <taxon>Basidiomycota</taxon>
        <taxon>Agaricomycotina</taxon>
        <taxon>Agaricomycetes</taxon>
        <taxon>Agaricomycetidae</taxon>
        <taxon>Agaricales</taxon>
        <taxon>Pluteineae</taxon>
        <taxon>Amanitaceae</taxon>
        <taxon>Amanita</taxon>
    </lineage>
</organism>
<keyword evidence="5" id="KW-0378">Hydrolase</keyword>
<evidence type="ECO:0000256" key="8">
    <source>
        <dbReference type="ARBA" id="ARBA00023163"/>
    </source>
</evidence>
<sequence>MDVDIPDATVSVSSIPDGSIWRRVPRPRALSLPLHPPGYSVGYVYSAEMTSHFNPAGHPECPERIVYIYQILVYEHYTPKMKWLPIRPVRREEALLVHSADHWNKVLALQYMTEQEVADSEDYYEQLSLYVMQGTTRAALLSCGGVIEACLSVARNELKKAFAIVRPPGHHAEPDEHMGFCFFNNVAVAAKVVQQLTPIKKIMILDWYVVSNGTQRAFYDDPSILYVSLHRYEQGTFYPCGPFGGMQSSGEGAGLGYSVNVPWPQKGMKDADYIYAFQKIVMPIALEFAPELVIISAGFDAADGDTLGECHVTPAGYAHMTHMLAGLARGRLVVALEGGYNLKSISHSARAVVQVLLGEPPDELPPMVASEAGTETVWLVAREQSKYWKNVDPKACEPREGLEEVTFSIPDILKAHRQHYLFTQHGMLQIPLINKDLEDRFSSQVTCSSDIFENKTLVMLAHEFGNLRFELSSSATCDVELERSYLLDTSKELISWIKKEGYALLDVNLYAKPLDAPLPRSKTTDDLKKDIVTYLWDNFIQLSAAEHIILIGHGPGCQPMMGLLEDRFSSVKRLVRLIIQVVGTSRVPVAPRNEDESRVWYAKHSFVVIPSIHPILGPEVRPKDLRRHGHLVPVDEVQPVRVFLRALPGIQHFVKNALEKPTENSADI</sequence>
<feature type="domain" description="Arb2-like" evidence="11">
    <location>
        <begin position="410"/>
        <end position="637"/>
    </location>
</feature>
<dbReference type="Pfam" id="PF09757">
    <property type="entry name" value="Arb2-like"/>
    <property type="match status" value="1"/>
</dbReference>
<comment type="subcellular location">
    <subcellularLocation>
        <location evidence="1">Nucleus</location>
    </subcellularLocation>
</comment>
<dbReference type="GO" id="GO:0141221">
    <property type="term" value="F:histone deacetylase activity, hydrolytic mechanism"/>
    <property type="evidence" value="ECO:0007669"/>
    <property type="project" value="UniProtKB-EC"/>
</dbReference>
<evidence type="ECO:0000256" key="9">
    <source>
        <dbReference type="ARBA" id="ARBA00023242"/>
    </source>
</evidence>
<dbReference type="STRING" id="703135.A0A2A9NV16"/>
<dbReference type="PANTHER" id="PTHR10625:SF5">
    <property type="entry name" value="HISTONE DEACETYLASE"/>
    <property type="match status" value="1"/>
</dbReference>
<gene>
    <name evidence="12" type="ORF">AMATHDRAFT_142294</name>
</gene>
<evidence type="ECO:0000313" key="13">
    <source>
        <dbReference type="Proteomes" id="UP000242287"/>
    </source>
</evidence>
<dbReference type="Proteomes" id="UP000242287">
    <property type="component" value="Unassembled WGS sequence"/>
</dbReference>
<reference evidence="12 13" key="1">
    <citation type="submission" date="2014-02" db="EMBL/GenBank/DDBJ databases">
        <title>Transposable element dynamics among asymbiotic and ectomycorrhizal Amanita fungi.</title>
        <authorList>
            <consortium name="DOE Joint Genome Institute"/>
            <person name="Hess J."/>
            <person name="Skrede I."/>
            <person name="Wolfe B."/>
            <person name="LaButti K."/>
            <person name="Ohm R.A."/>
            <person name="Grigoriev I.V."/>
            <person name="Pringle A."/>
        </authorList>
    </citation>
    <scope>NUCLEOTIDE SEQUENCE [LARGE SCALE GENOMIC DNA]</scope>
    <source>
        <strain evidence="12 13">SKay4041</strain>
    </source>
</reference>
<dbReference type="EC" id="3.5.1.98" evidence="3"/>
<keyword evidence="4" id="KW-0678">Repressor</keyword>
<evidence type="ECO:0000256" key="7">
    <source>
        <dbReference type="ARBA" id="ARBA00023015"/>
    </source>
</evidence>
<keyword evidence="7" id="KW-0805">Transcription regulation</keyword>
<keyword evidence="6" id="KW-0156">Chromatin regulator</keyword>
<dbReference type="PRINTS" id="PR01270">
    <property type="entry name" value="HDASUPER"/>
</dbReference>
<dbReference type="AlphaFoldDB" id="A0A2A9NV16"/>
<feature type="domain" description="Histone deacetylase" evidence="10">
    <location>
        <begin position="58"/>
        <end position="356"/>
    </location>
</feature>
<dbReference type="InterPro" id="IPR037138">
    <property type="entry name" value="His_deacetylse_dom_sf"/>
</dbReference>